<sequence length="73" mass="8401">MAEKEIRVLEEREAISIFIRRRSVASTHSAIKRKHRSQLSEDIVRNGAKTAFAYLVVIQLSMAPGKQEYENLE</sequence>
<organism evidence="1 2">
    <name type="scientific">Parabacteroides absconsus</name>
    <dbReference type="NCBI Taxonomy" id="2951805"/>
    <lineage>
        <taxon>Bacteria</taxon>
        <taxon>Pseudomonadati</taxon>
        <taxon>Bacteroidota</taxon>
        <taxon>Bacteroidia</taxon>
        <taxon>Bacteroidales</taxon>
        <taxon>Tannerellaceae</taxon>
        <taxon>Parabacteroides</taxon>
    </lineage>
</organism>
<evidence type="ECO:0000313" key="1">
    <source>
        <dbReference type="EMBL" id="WWV67353.1"/>
    </source>
</evidence>
<dbReference type="RefSeq" id="WP_251966822.1">
    <property type="nucleotide sequence ID" value="NZ_CP146284.1"/>
</dbReference>
<accession>A0ABZ2IN67</accession>
<keyword evidence="2" id="KW-1185">Reference proteome</keyword>
<reference evidence="1 2" key="1">
    <citation type="submission" date="2024-02" db="EMBL/GenBank/DDBJ databases">
        <title>Whole genome sequencing of Parabacteroides sp. AD58.</title>
        <authorList>
            <person name="Chaplin A.V."/>
            <person name="Pikina A.P."/>
            <person name="Sokolova S.R."/>
            <person name="Korostin D.O."/>
            <person name="Efimov B.A."/>
        </authorList>
    </citation>
    <scope>NUCLEOTIDE SEQUENCE [LARGE SCALE GENOMIC DNA]</scope>
    <source>
        <strain evidence="1 2">AD58</strain>
    </source>
</reference>
<proteinExistence type="predicted"/>
<dbReference type="EMBL" id="CP146284">
    <property type="protein sequence ID" value="WWV67353.1"/>
    <property type="molecule type" value="Genomic_DNA"/>
</dbReference>
<protein>
    <submittedName>
        <fullName evidence="1">Uncharacterized protein</fullName>
    </submittedName>
</protein>
<dbReference type="Proteomes" id="UP001320603">
    <property type="component" value="Chromosome"/>
</dbReference>
<name>A0ABZ2IN67_9BACT</name>
<evidence type="ECO:0000313" key="2">
    <source>
        <dbReference type="Proteomes" id="UP001320603"/>
    </source>
</evidence>
<gene>
    <name evidence="1" type="ORF">NEE14_005080</name>
</gene>